<protein>
    <submittedName>
        <fullName evidence="1">Uncharacterized protein</fullName>
    </submittedName>
</protein>
<sequence length="84" mass="9340">MGLAVEGNLIQAAKDTEKKYSKPVKGLAIEVYAFSKADIELMNKGEYITTFAECTYAHNGEWGNSNSKYSSANMKTIVNKSEYF</sequence>
<proteinExistence type="predicted"/>
<dbReference type="EMBL" id="CP010978">
    <property type="protein sequence ID" value="AJQ28882.1"/>
    <property type="molecule type" value="Genomic_DNA"/>
</dbReference>
<organism evidence="1 2">
    <name type="scientific">Pelosinus fermentans JBW45</name>
    <dbReference type="NCBI Taxonomy" id="1192197"/>
    <lineage>
        <taxon>Bacteria</taxon>
        <taxon>Bacillati</taxon>
        <taxon>Bacillota</taxon>
        <taxon>Negativicutes</taxon>
        <taxon>Selenomonadales</taxon>
        <taxon>Sporomusaceae</taxon>
        <taxon>Pelosinus</taxon>
    </lineage>
</organism>
<accession>I8TWL3</accession>
<dbReference type="AlphaFoldDB" id="I8TWL3"/>
<dbReference type="RefSeq" id="WP_007956131.1">
    <property type="nucleotide sequence ID" value="NZ_CP010978.1"/>
</dbReference>
<evidence type="ECO:0000313" key="1">
    <source>
        <dbReference type="EMBL" id="AJQ28882.1"/>
    </source>
</evidence>
<reference evidence="2" key="2">
    <citation type="submission" date="2015-02" db="EMBL/GenBank/DDBJ databases">
        <title>Complete Genome Sequence of Pelosinus fermentans JBW45.</title>
        <authorList>
            <person name="De Leon K.B."/>
            <person name="Utturkar S.M."/>
            <person name="Camilleri L.B."/>
            <person name="Arkin A.P."/>
            <person name="Fields M.W."/>
            <person name="Brown S.D."/>
            <person name="Wall J.D."/>
        </authorList>
    </citation>
    <scope>NUCLEOTIDE SEQUENCE [LARGE SCALE GENOMIC DNA]</scope>
    <source>
        <strain evidence="2">JBW45</strain>
    </source>
</reference>
<dbReference type="KEGG" id="pft:JBW_03543"/>
<name>I8TWL3_9FIRM</name>
<reference evidence="1 2" key="1">
    <citation type="journal article" date="2015" name="Genome Announc.">
        <title>Complete Genome Sequence of Pelosinus fermentans JBW45, a Member of a Remarkably Competitive Group of Negativicutes in the Firmicutes Phylum.</title>
        <authorList>
            <person name="De Leon K.B."/>
            <person name="Utturkar S.M."/>
            <person name="Camilleri L.B."/>
            <person name="Elias D.A."/>
            <person name="Arkin A.P."/>
            <person name="Fields M.W."/>
            <person name="Brown S.D."/>
            <person name="Wall J.D."/>
        </authorList>
    </citation>
    <scope>NUCLEOTIDE SEQUENCE [LARGE SCALE GENOMIC DNA]</scope>
    <source>
        <strain evidence="1 2">JBW45</strain>
    </source>
</reference>
<dbReference type="Proteomes" id="UP000005361">
    <property type="component" value="Chromosome"/>
</dbReference>
<dbReference type="HOGENOM" id="CLU_2524572_0_0_9"/>
<evidence type="ECO:0000313" key="2">
    <source>
        <dbReference type="Proteomes" id="UP000005361"/>
    </source>
</evidence>
<gene>
    <name evidence="1" type="ORF">JBW_03543</name>
</gene>